<sequence>MMARRRQGDNPSLTSTTAEQNETKPPPRLTVELGVFFDAWAYHIFRAQLDSDEELVDLLLAYVNNIQALYQHPSLGREIDVALVRLELMERQPAQLATLEGQRDLVLDYFCQFSKESNPPGDEEPLHWDVGLYITGLNLYSTEADGEKNYVTMGLARVGGVCWDDYACVITEFGVDNELTGKPYPSAGFQSVYVAAHEIAHKYGLRNNWLVRSKPVAFVALILQPWHPARRDGQQLPQGRLHHVTEPGRPGRVPVVGLQSRERLEDPHGQEMSAGQAGIGGGDRQRRAPTGGAARASLERQEAVRDLAENPEGRRRREREPVPSSQVSKSLGERRRRKGDFFGWARLGRYRLSTGQRVQSGPISSSSSSASNNESINELHNGICNNAADTTTACKKRRRAEKYASERCRTHSQQGIAVAGLQMRHESERPWRACMIFCKQTYGQDSFSNDTLISLLDLQKGRAGCRHQRTRDSNDNEAATEEDAAYFPDGTWCHSDHNDRLDYFCRKRRCTPKK</sequence>
<reference evidence="2 3" key="1">
    <citation type="submission" date="2020-02" db="EMBL/GenBank/DDBJ databases">
        <authorList>
            <person name="Ferguson B K."/>
        </authorList>
    </citation>
    <scope>NUCLEOTIDE SEQUENCE [LARGE SCALE GENOMIC DNA]</scope>
</reference>
<name>A0A6H5IA49_9HYME</name>
<keyword evidence="3" id="KW-1185">Reference proteome</keyword>
<dbReference type="SUPFAM" id="SSF55486">
    <property type="entry name" value="Metalloproteases ('zincins'), catalytic domain"/>
    <property type="match status" value="1"/>
</dbReference>
<organism evidence="2 3">
    <name type="scientific">Trichogramma brassicae</name>
    <dbReference type="NCBI Taxonomy" id="86971"/>
    <lineage>
        <taxon>Eukaryota</taxon>
        <taxon>Metazoa</taxon>
        <taxon>Ecdysozoa</taxon>
        <taxon>Arthropoda</taxon>
        <taxon>Hexapoda</taxon>
        <taxon>Insecta</taxon>
        <taxon>Pterygota</taxon>
        <taxon>Neoptera</taxon>
        <taxon>Endopterygota</taxon>
        <taxon>Hymenoptera</taxon>
        <taxon>Apocrita</taxon>
        <taxon>Proctotrupomorpha</taxon>
        <taxon>Chalcidoidea</taxon>
        <taxon>Trichogrammatidae</taxon>
        <taxon>Trichogramma</taxon>
    </lineage>
</organism>
<dbReference type="AlphaFoldDB" id="A0A6H5IA49"/>
<dbReference type="Proteomes" id="UP000479190">
    <property type="component" value="Unassembled WGS sequence"/>
</dbReference>
<evidence type="ECO:0008006" key="4">
    <source>
        <dbReference type="Google" id="ProtNLM"/>
    </source>
</evidence>
<evidence type="ECO:0000313" key="3">
    <source>
        <dbReference type="Proteomes" id="UP000479190"/>
    </source>
</evidence>
<evidence type="ECO:0000256" key="1">
    <source>
        <dbReference type="SAM" id="MobiDB-lite"/>
    </source>
</evidence>
<feature type="region of interest" description="Disordered" evidence="1">
    <location>
        <begin position="263"/>
        <end position="334"/>
    </location>
</feature>
<feature type="region of interest" description="Disordered" evidence="1">
    <location>
        <begin position="354"/>
        <end position="374"/>
    </location>
</feature>
<feature type="compositionally biased region" description="Basic and acidic residues" evidence="1">
    <location>
        <begin position="297"/>
        <end position="321"/>
    </location>
</feature>
<gene>
    <name evidence="2" type="ORF">TBRA_LOCUS3958</name>
</gene>
<feature type="compositionally biased region" description="Low complexity" evidence="1">
    <location>
        <begin position="363"/>
        <end position="374"/>
    </location>
</feature>
<dbReference type="Gene3D" id="3.40.390.10">
    <property type="entry name" value="Collagenase (Catalytic Domain)"/>
    <property type="match status" value="1"/>
</dbReference>
<dbReference type="GO" id="GO:0008237">
    <property type="term" value="F:metallopeptidase activity"/>
    <property type="evidence" value="ECO:0007669"/>
    <property type="project" value="InterPro"/>
</dbReference>
<accession>A0A6H5IA49</accession>
<feature type="compositionally biased region" description="Polar residues" evidence="1">
    <location>
        <begin position="9"/>
        <end position="20"/>
    </location>
</feature>
<dbReference type="OrthoDB" id="10035764at2759"/>
<feature type="region of interest" description="Disordered" evidence="1">
    <location>
        <begin position="1"/>
        <end position="27"/>
    </location>
</feature>
<proteinExistence type="predicted"/>
<dbReference type="EMBL" id="CADCXV010000661">
    <property type="protein sequence ID" value="CAB0032004.1"/>
    <property type="molecule type" value="Genomic_DNA"/>
</dbReference>
<protein>
    <recommendedName>
        <fullName evidence="4">Peptidase M12B domain-containing protein</fullName>
    </recommendedName>
</protein>
<dbReference type="InterPro" id="IPR024079">
    <property type="entry name" value="MetalloPept_cat_dom_sf"/>
</dbReference>
<evidence type="ECO:0000313" key="2">
    <source>
        <dbReference type="EMBL" id="CAB0032004.1"/>
    </source>
</evidence>